<comment type="subunit">
    <text evidence="3 8">Homodimer and heterodimers.</text>
</comment>
<dbReference type="InterPro" id="IPR044173">
    <property type="entry name" value="CASPL"/>
</dbReference>
<protein>
    <recommendedName>
        <fullName evidence="8">CASP-like protein</fullName>
    </recommendedName>
</protein>
<evidence type="ECO:0000256" key="3">
    <source>
        <dbReference type="ARBA" id="ARBA00011489"/>
    </source>
</evidence>
<dbReference type="InterPro" id="IPR006459">
    <property type="entry name" value="CASP/CASPL"/>
</dbReference>
<evidence type="ECO:0000256" key="4">
    <source>
        <dbReference type="ARBA" id="ARBA00022475"/>
    </source>
</evidence>
<feature type="region of interest" description="Disordered" evidence="9">
    <location>
        <begin position="1"/>
        <end position="23"/>
    </location>
</feature>
<dbReference type="AlphaFoldDB" id="A0A6A3C2I5"/>
<reference evidence="11" key="1">
    <citation type="submission" date="2019-09" db="EMBL/GenBank/DDBJ databases">
        <title>Draft genome information of white flower Hibiscus syriacus.</title>
        <authorList>
            <person name="Kim Y.-M."/>
        </authorList>
    </citation>
    <scope>NUCLEOTIDE SEQUENCE [LARGE SCALE GENOMIC DNA]</scope>
    <source>
        <strain evidence="11">YM2019G1</strain>
    </source>
</reference>
<evidence type="ECO:0000313" key="12">
    <source>
        <dbReference type="Proteomes" id="UP000436088"/>
    </source>
</evidence>
<keyword evidence="12" id="KW-1185">Reference proteome</keyword>
<name>A0A6A3C2I5_HIBSY</name>
<dbReference type="Pfam" id="PF04535">
    <property type="entry name" value="CASP_dom"/>
    <property type="match status" value="1"/>
</dbReference>
<comment type="similarity">
    <text evidence="2 8">Belongs to the Casparian strip membrane proteins (CASP) family.</text>
</comment>
<feature type="transmembrane region" description="Helical" evidence="8">
    <location>
        <begin position="42"/>
        <end position="61"/>
    </location>
</feature>
<evidence type="ECO:0000256" key="5">
    <source>
        <dbReference type="ARBA" id="ARBA00022692"/>
    </source>
</evidence>
<accession>A0A6A3C2I5</accession>
<dbReference type="PANTHER" id="PTHR36488:SF8">
    <property type="entry name" value="CASP-LIKE PROTEIN 1U1"/>
    <property type="match status" value="1"/>
</dbReference>
<sequence>MASTDKPAVVSESAPKSEAGPPEAEAVAAPTKFAFNYSLVDVALRILLFAAALSSVVVMVTSKQTEVVPVPGLPGVMLPFQAKFNHSPALIYFVAALSVTGLYSIITTLASLSVVLKPVYSKAFLLAFAFLDVVFVGIVASATGAAGGVAYIGLKGNSHVRWNKICNVYDKFCRYNASSIALALFAAVLLVLLSMMSTFTLYKKIRD</sequence>
<comment type="subcellular location">
    <subcellularLocation>
        <location evidence="1 8">Cell membrane</location>
        <topology evidence="1 8">Multi-pass membrane protein</topology>
    </subcellularLocation>
</comment>
<dbReference type="EMBL" id="VEPZ02000528">
    <property type="protein sequence ID" value="KAE8723390.1"/>
    <property type="molecule type" value="Genomic_DNA"/>
</dbReference>
<dbReference type="InterPro" id="IPR006702">
    <property type="entry name" value="CASP_dom"/>
</dbReference>
<feature type="transmembrane region" description="Helical" evidence="8">
    <location>
        <begin position="180"/>
        <end position="202"/>
    </location>
</feature>
<keyword evidence="4 8" id="KW-1003">Cell membrane</keyword>
<dbReference type="NCBIfam" id="TIGR01569">
    <property type="entry name" value="A_tha_TIGR01569"/>
    <property type="match status" value="1"/>
</dbReference>
<evidence type="ECO:0000256" key="8">
    <source>
        <dbReference type="RuleBase" id="RU361233"/>
    </source>
</evidence>
<evidence type="ECO:0000256" key="1">
    <source>
        <dbReference type="ARBA" id="ARBA00004651"/>
    </source>
</evidence>
<keyword evidence="7 8" id="KW-0472">Membrane</keyword>
<dbReference type="Proteomes" id="UP000436088">
    <property type="component" value="Unassembled WGS sequence"/>
</dbReference>
<keyword evidence="6 8" id="KW-1133">Transmembrane helix</keyword>
<keyword evidence="5 8" id="KW-0812">Transmembrane</keyword>
<dbReference type="OrthoDB" id="1926504at2759"/>
<evidence type="ECO:0000313" key="11">
    <source>
        <dbReference type="EMBL" id="KAE8723390.1"/>
    </source>
</evidence>
<comment type="caution">
    <text evidence="11">The sequence shown here is derived from an EMBL/GenBank/DDBJ whole genome shotgun (WGS) entry which is preliminary data.</text>
</comment>
<feature type="domain" description="Casparian strip membrane protein" evidence="10">
    <location>
        <begin position="38"/>
        <end position="189"/>
    </location>
</feature>
<gene>
    <name evidence="11" type="ORF">F3Y22_tig00012476pilonHSYRG00021</name>
</gene>
<dbReference type="GO" id="GO:0005886">
    <property type="term" value="C:plasma membrane"/>
    <property type="evidence" value="ECO:0007669"/>
    <property type="project" value="UniProtKB-SubCell"/>
</dbReference>
<evidence type="ECO:0000256" key="9">
    <source>
        <dbReference type="SAM" id="MobiDB-lite"/>
    </source>
</evidence>
<dbReference type="PANTHER" id="PTHR36488">
    <property type="entry name" value="CASP-LIKE PROTEIN 1U1"/>
    <property type="match status" value="1"/>
</dbReference>
<evidence type="ECO:0000256" key="2">
    <source>
        <dbReference type="ARBA" id="ARBA00007651"/>
    </source>
</evidence>
<feature type="transmembrane region" description="Helical" evidence="8">
    <location>
        <begin position="89"/>
        <end position="116"/>
    </location>
</feature>
<feature type="transmembrane region" description="Helical" evidence="8">
    <location>
        <begin position="123"/>
        <end position="154"/>
    </location>
</feature>
<evidence type="ECO:0000256" key="6">
    <source>
        <dbReference type="ARBA" id="ARBA00022989"/>
    </source>
</evidence>
<evidence type="ECO:0000259" key="10">
    <source>
        <dbReference type="Pfam" id="PF04535"/>
    </source>
</evidence>
<proteinExistence type="inferred from homology"/>
<evidence type="ECO:0000256" key="7">
    <source>
        <dbReference type="ARBA" id="ARBA00023136"/>
    </source>
</evidence>
<organism evidence="11 12">
    <name type="scientific">Hibiscus syriacus</name>
    <name type="common">Rose of Sharon</name>
    <dbReference type="NCBI Taxonomy" id="106335"/>
    <lineage>
        <taxon>Eukaryota</taxon>
        <taxon>Viridiplantae</taxon>
        <taxon>Streptophyta</taxon>
        <taxon>Embryophyta</taxon>
        <taxon>Tracheophyta</taxon>
        <taxon>Spermatophyta</taxon>
        <taxon>Magnoliopsida</taxon>
        <taxon>eudicotyledons</taxon>
        <taxon>Gunneridae</taxon>
        <taxon>Pentapetalae</taxon>
        <taxon>rosids</taxon>
        <taxon>malvids</taxon>
        <taxon>Malvales</taxon>
        <taxon>Malvaceae</taxon>
        <taxon>Malvoideae</taxon>
        <taxon>Hibiscus</taxon>
    </lineage>
</organism>